<evidence type="ECO:0000259" key="2">
    <source>
        <dbReference type="Pfam" id="PF07727"/>
    </source>
</evidence>
<dbReference type="InterPro" id="IPR013103">
    <property type="entry name" value="RVT_2"/>
</dbReference>
<feature type="domain" description="Reverse transcriptase Ty1/copia-type" evidence="2">
    <location>
        <begin position="21"/>
        <end position="167"/>
    </location>
</feature>
<name>A0ABQ4ZZG0_9ASTR</name>
<feature type="compositionally biased region" description="Basic residues" evidence="1">
    <location>
        <begin position="337"/>
        <end position="358"/>
    </location>
</feature>
<dbReference type="Proteomes" id="UP001151760">
    <property type="component" value="Unassembled WGS sequence"/>
</dbReference>
<accession>A0ABQ4ZZG0</accession>
<reference evidence="3" key="2">
    <citation type="submission" date="2022-01" db="EMBL/GenBank/DDBJ databases">
        <authorList>
            <person name="Yamashiro T."/>
            <person name="Shiraishi A."/>
            <person name="Satake H."/>
            <person name="Nakayama K."/>
        </authorList>
    </citation>
    <scope>NUCLEOTIDE SEQUENCE</scope>
</reference>
<evidence type="ECO:0000256" key="1">
    <source>
        <dbReference type="SAM" id="MobiDB-lite"/>
    </source>
</evidence>
<keyword evidence="4" id="KW-1185">Reference proteome</keyword>
<comment type="caution">
    <text evidence="3">The sequence shown here is derived from an EMBL/GenBank/DDBJ whole genome shotgun (WGS) entry which is preliminary data.</text>
</comment>
<feature type="region of interest" description="Disordered" evidence="1">
    <location>
        <begin position="333"/>
        <end position="358"/>
    </location>
</feature>
<feature type="compositionally biased region" description="Acidic residues" evidence="1">
    <location>
        <begin position="420"/>
        <end position="442"/>
    </location>
</feature>
<feature type="region of interest" description="Disordered" evidence="1">
    <location>
        <begin position="390"/>
        <end position="517"/>
    </location>
</feature>
<evidence type="ECO:0000313" key="4">
    <source>
        <dbReference type="Proteomes" id="UP001151760"/>
    </source>
</evidence>
<proteinExistence type="predicted"/>
<protein>
    <submittedName>
        <fullName evidence="3">Retrovirus-related pol polyprotein from transposon TNT 1-94</fullName>
    </submittedName>
</protein>
<feature type="compositionally biased region" description="Acidic residues" evidence="1">
    <location>
        <begin position="497"/>
        <end position="517"/>
    </location>
</feature>
<feature type="compositionally biased region" description="Acidic residues" evidence="1">
    <location>
        <begin position="465"/>
        <end position="487"/>
    </location>
</feature>
<feature type="compositionally biased region" description="Basic and acidic residues" evidence="1">
    <location>
        <begin position="443"/>
        <end position="455"/>
    </location>
</feature>
<reference evidence="3" key="1">
    <citation type="journal article" date="2022" name="Int. J. Mol. Sci.">
        <title>Draft Genome of Tanacetum Coccineum: Genomic Comparison of Closely Related Tanacetum-Family Plants.</title>
        <authorList>
            <person name="Yamashiro T."/>
            <person name="Shiraishi A."/>
            <person name="Nakayama K."/>
            <person name="Satake H."/>
        </authorList>
    </citation>
    <scope>NUCLEOTIDE SEQUENCE</scope>
</reference>
<gene>
    <name evidence="3" type="ORF">Tco_0801210</name>
</gene>
<sequence>MIKPLWIDAIQEETHEFKRLQVWELVSCPDKVMLIKLKWIYKIKTDEFGEVLKNKARLVALGFKQEEGIDFEESFASVARIKAIRIFVANAANKNIKIFQMDVRTDFLNGELKGEVYVSQPEGFVDQDNPSHVYKLKKALYGLKQAPRAWYDMLSSFLISQHFSKGDKTLDDALVAHADRLEFGKCNMRLKTDIKPKEATFQVVLDALALTQFYHAFLITADRAFATVINKCLSGKEIGMDKIRFVYFKEKQDVWHTDRDDTLFTSMRCISRHEDTQVYGTILLTKLTNQAMLESKAYQTYYAFASGEKAPKLKYIRKKADFDTSLKKKPVQATKGTRLKSKAKVAKPDKKKRLAKKTKAKGLAVLSEVSLTEAEQIKLDTKRSKKYFHVSHASGSGTGTIPRVPDVPPYKSKSDKESWVDSEDKDNNDDDGDSDDHDDDSNDERIESDRDEIPDPKLTNVDQTEHEEEEYDEEFYKEEEEEEEDVDDRVHTPSDYELTDDEKLNDEETIDDEEDDEVTKELYDDVNVNLGNEDTNMTIADQGASDQQNVSQELGFEQVEEDAYVTLTPVIDIQKTGDPTQSSSVSSDFISKLLSLDNPSPADNEIASLMDTIAQHATVVPKIISSFTIIVPPPPPFLHPLQQEATPTPTPTTFTTTTSTNPTATLLKIPNFSSVFKFDQRVSALKSEMYELKQKNQFAEAISSIPGIVDKYLASKIKEAVDVAVQLQANKLEEEA</sequence>
<dbReference type="EMBL" id="BQNB010011717">
    <property type="protein sequence ID" value="GJS94242.1"/>
    <property type="molecule type" value="Genomic_DNA"/>
</dbReference>
<organism evidence="3 4">
    <name type="scientific">Tanacetum coccineum</name>
    <dbReference type="NCBI Taxonomy" id="301880"/>
    <lineage>
        <taxon>Eukaryota</taxon>
        <taxon>Viridiplantae</taxon>
        <taxon>Streptophyta</taxon>
        <taxon>Embryophyta</taxon>
        <taxon>Tracheophyta</taxon>
        <taxon>Spermatophyta</taxon>
        <taxon>Magnoliopsida</taxon>
        <taxon>eudicotyledons</taxon>
        <taxon>Gunneridae</taxon>
        <taxon>Pentapetalae</taxon>
        <taxon>asterids</taxon>
        <taxon>campanulids</taxon>
        <taxon>Asterales</taxon>
        <taxon>Asteraceae</taxon>
        <taxon>Asteroideae</taxon>
        <taxon>Anthemideae</taxon>
        <taxon>Anthemidinae</taxon>
        <taxon>Tanacetum</taxon>
    </lineage>
</organism>
<dbReference type="Pfam" id="PF07727">
    <property type="entry name" value="RVT_2"/>
    <property type="match status" value="1"/>
</dbReference>
<evidence type="ECO:0000313" key="3">
    <source>
        <dbReference type="EMBL" id="GJS94242.1"/>
    </source>
</evidence>